<dbReference type="Proteomes" id="UP000620262">
    <property type="component" value="Unassembled WGS sequence"/>
</dbReference>
<dbReference type="PANTHER" id="PTHR30346">
    <property type="entry name" value="TRANSCRIPTIONAL DUAL REGULATOR HCAR-RELATED"/>
    <property type="match status" value="1"/>
</dbReference>
<dbReference type="PRINTS" id="PR00039">
    <property type="entry name" value="HTHLYSR"/>
</dbReference>
<dbReference type="Gene3D" id="1.10.10.10">
    <property type="entry name" value="Winged helix-like DNA-binding domain superfamily/Winged helix DNA-binding domain"/>
    <property type="match status" value="1"/>
</dbReference>
<comment type="caution">
    <text evidence="7">The sequence shown here is derived from an EMBL/GenBank/DDBJ whole genome shotgun (WGS) entry which is preliminary data.</text>
</comment>
<evidence type="ECO:0000256" key="5">
    <source>
        <dbReference type="SAM" id="MobiDB-lite"/>
    </source>
</evidence>
<evidence type="ECO:0000256" key="1">
    <source>
        <dbReference type="ARBA" id="ARBA00009437"/>
    </source>
</evidence>
<evidence type="ECO:0000256" key="3">
    <source>
        <dbReference type="ARBA" id="ARBA00023125"/>
    </source>
</evidence>
<protein>
    <submittedName>
        <fullName evidence="7">DNA-binding transcriptional LysR family regulator</fullName>
    </submittedName>
</protein>
<evidence type="ECO:0000313" key="7">
    <source>
        <dbReference type="EMBL" id="MBE1508684.1"/>
    </source>
</evidence>
<dbReference type="InterPro" id="IPR000847">
    <property type="entry name" value="LysR_HTH_N"/>
</dbReference>
<dbReference type="GO" id="GO:0003677">
    <property type="term" value="F:DNA binding"/>
    <property type="evidence" value="ECO:0007669"/>
    <property type="project" value="UniProtKB-KW"/>
</dbReference>
<dbReference type="PANTHER" id="PTHR30346:SF0">
    <property type="entry name" value="HCA OPERON TRANSCRIPTIONAL ACTIVATOR HCAR"/>
    <property type="match status" value="1"/>
</dbReference>
<keyword evidence="2" id="KW-0805">Transcription regulation</keyword>
<feature type="compositionally biased region" description="Polar residues" evidence="5">
    <location>
        <begin position="121"/>
        <end position="130"/>
    </location>
</feature>
<keyword evidence="8" id="KW-1185">Reference proteome</keyword>
<feature type="domain" description="HTH lysR-type" evidence="6">
    <location>
        <begin position="1"/>
        <end position="58"/>
    </location>
</feature>
<name>A0ABR9IZN0_RHIVS</name>
<accession>A0ABR9IZN0</accession>
<evidence type="ECO:0000256" key="4">
    <source>
        <dbReference type="ARBA" id="ARBA00023163"/>
    </source>
</evidence>
<feature type="region of interest" description="Disordered" evidence="5">
    <location>
        <begin position="121"/>
        <end position="159"/>
    </location>
</feature>
<gene>
    <name evidence="7" type="ORF">H4W29_005929</name>
</gene>
<organism evidence="7 8">
    <name type="scientific">Rhizobium viscosum</name>
    <name type="common">Arthrobacter viscosus</name>
    <dbReference type="NCBI Taxonomy" id="1673"/>
    <lineage>
        <taxon>Bacteria</taxon>
        <taxon>Pseudomonadati</taxon>
        <taxon>Pseudomonadota</taxon>
        <taxon>Alphaproteobacteria</taxon>
        <taxon>Hyphomicrobiales</taxon>
        <taxon>Rhizobiaceae</taxon>
        <taxon>Rhizobium/Agrobacterium group</taxon>
        <taxon>Rhizobium</taxon>
    </lineage>
</organism>
<evidence type="ECO:0000313" key="8">
    <source>
        <dbReference type="Proteomes" id="UP000620262"/>
    </source>
</evidence>
<keyword evidence="3 7" id="KW-0238">DNA-binding</keyword>
<reference evidence="7 8" key="1">
    <citation type="submission" date="2020-10" db="EMBL/GenBank/DDBJ databases">
        <title>Sequencing the genomes of 1000 actinobacteria strains.</title>
        <authorList>
            <person name="Klenk H.-P."/>
        </authorList>
    </citation>
    <scope>NUCLEOTIDE SEQUENCE [LARGE SCALE GENOMIC DNA]</scope>
    <source>
        <strain evidence="7 8">DSM 7307</strain>
    </source>
</reference>
<evidence type="ECO:0000256" key="2">
    <source>
        <dbReference type="ARBA" id="ARBA00023015"/>
    </source>
</evidence>
<evidence type="ECO:0000259" key="6">
    <source>
        <dbReference type="PROSITE" id="PS50931"/>
    </source>
</evidence>
<dbReference type="PROSITE" id="PS50931">
    <property type="entry name" value="HTH_LYSR"/>
    <property type="match status" value="1"/>
</dbReference>
<comment type="similarity">
    <text evidence="1">Belongs to the LysR transcriptional regulatory family.</text>
</comment>
<dbReference type="InterPro" id="IPR036390">
    <property type="entry name" value="WH_DNA-bd_sf"/>
</dbReference>
<proteinExistence type="inferred from homology"/>
<dbReference type="EMBL" id="JADBEC010000002">
    <property type="protein sequence ID" value="MBE1508684.1"/>
    <property type="molecule type" value="Genomic_DNA"/>
</dbReference>
<dbReference type="InterPro" id="IPR036388">
    <property type="entry name" value="WH-like_DNA-bd_sf"/>
</dbReference>
<keyword evidence="4" id="KW-0804">Transcription</keyword>
<sequence length="176" mass="19071">MELRQLSYFVAVAEELHFGRAAAKVHIAQPALSNQVMALEKELGVQLFLRTTRRVELTRAGAAFYERSVRILSEVDLSTEIARSVAGKTTRKIAIGTVYPATIGVLPSFLARIARKYPDTCRSQSASARDNSCALPNSRRSSAPSRSPSRIAQAAAISPTPCVSRAIRRSSVVSSP</sequence>
<dbReference type="SUPFAM" id="SSF46785">
    <property type="entry name" value="Winged helix' DNA-binding domain"/>
    <property type="match status" value="1"/>
</dbReference>
<feature type="compositionally biased region" description="Low complexity" evidence="5">
    <location>
        <begin position="138"/>
        <end position="159"/>
    </location>
</feature>
<dbReference type="Pfam" id="PF00126">
    <property type="entry name" value="HTH_1"/>
    <property type="match status" value="1"/>
</dbReference>